<dbReference type="Pfam" id="PF04773">
    <property type="entry name" value="FecR"/>
    <property type="match status" value="1"/>
</dbReference>
<accession>A0A261TXV1</accession>
<gene>
    <name evidence="4" type="ORF">CAL25_05390</name>
</gene>
<dbReference type="Pfam" id="PF16220">
    <property type="entry name" value="DUF4880"/>
    <property type="match status" value="1"/>
</dbReference>
<dbReference type="Proteomes" id="UP000216913">
    <property type="component" value="Unassembled WGS sequence"/>
</dbReference>
<evidence type="ECO:0000313" key="4">
    <source>
        <dbReference type="EMBL" id="OZI54215.1"/>
    </source>
</evidence>
<feature type="domain" description="FecR N-terminal" evidence="3">
    <location>
        <begin position="37"/>
        <end position="79"/>
    </location>
</feature>
<dbReference type="PROSITE" id="PS51318">
    <property type="entry name" value="TAT"/>
    <property type="match status" value="1"/>
</dbReference>
<feature type="chain" id="PRO_5013306158" description="Iron dicitrate transport regulator FecR" evidence="1">
    <location>
        <begin position="22"/>
        <end position="339"/>
    </location>
</feature>
<dbReference type="InterPro" id="IPR012373">
    <property type="entry name" value="Ferrdict_sens_TM"/>
</dbReference>
<evidence type="ECO:0008006" key="6">
    <source>
        <dbReference type="Google" id="ProtNLM"/>
    </source>
</evidence>
<dbReference type="InterPro" id="IPR006860">
    <property type="entry name" value="FecR"/>
</dbReference>
<dbReference type="PANTHER" id="PTHR30273:SF2">
    <property type="entry name" value="PROTEIN FECR"/>
    <property type="match status" value="1"/>
</dbReference>
<name>A0A261TXV1_9BORD</name>
<feature type="domain" description="FecR protein" evidence="2">
    <location>
        <begin position="137"/>
        <end position="225"/>
    </location>
</feature>
<dbReference type="OrthoDB" id="8666469at2"/>
<keyword evidence="1" id="KW-0732">Signal</keyword>
<organism evidence="4 5">
    <name type="scientific">Bordetella genomosp. 5</name>
    <dbReference type="NCBI Taxonomy" id="1395608"/>
    <lineage>
        <taxon>Bacteria</taxon>
        <taxon>Pseudomonadati</taxon>
        <taxon>Pseudomonadota</taxon>
        <taxon>Betaproteobacteria</taxon>
        <taxon>Burkholderiales</taxon>
        <taxon>Alcaligenaceae</taxon>
        <taxon>Bordetella</taxon>
    </lineage>
</organism>
<dbReference type="PIRSF" id="PIRSF018266">
    <property type="entry name" value="FecR"/>
    <property type="match status" value="1"/>
</dbReference>
<evidence type="ECO:0000313" key="5">
    <source>
        <dbReference type="Proteomes" id="UP000216913"/>
    </source>
</evidence>
<proteinExistence type="predicted"/>
<evidence type="ECO:0000256" key="1">
    <source>
        <dbReference type="SAM" id="SignalP"/>
    </source>
</evidence>
<evidence type="ECO:0000259" key="2">
    <source>
        <dbReference type="Pfam" id="PF04773"/>
    </source>
</evidence>
<dbReference type="InterPro" id="IPR032623">
    <property type="entry name" value="FecR_N"/>
</dbReference>
<feature type="signal peptide" evidence="1">
    <location>
        <begin position="1"/>
        <end position="21"/>
    </location>
</feature>
<reference evidence="4 5" key="1">
    <citation type="submission" date="2017-05" db="EMBL/GenBank/DDBJ databases">
        <title>Complete and WGS of Bordetella genogroups.</title>
        <authorList>
            <person name="Spilker T."/>
            <person name="LiPuma J."/>
        </authorList>
    </citation>
    <scope>NUCLEOTIDE SEQUENCE [LARGE SCALE GENOMIC DNA]</scope>
    <source>
        <strain evidence="4 5">AU10456</strain>
    </source>
</reference>
<evidence type="ECO:0000259" key="3">
    <source>
        <dbReference type="Pfam" id="PF16220"/>
    </source>
</evidence>
<dbReference type="AlphaFoldDB" id="A0A261TXV1"/>
<dbReference type="GO" id="GO:0016989">
    <property type="term" value="F:sigma factor antagonist activity"/>
    <property type="evidence" value="ECO:0007669"/>
    <property type="project" value="TreeGrafter"/>
</dbReference>
<dbReference type="InterPro" id="IPR006311">
    <property type="entry name" value="TAT_signal"/>
</dbReference>
<dbReference type="EMBL" id="NEVP01000003">
    <property type="protein sequence ID" value="OZI54215.1"/>
    <property type="molecule type" value="Genomic_DNA"/>
</dbReference>
<keyword evidence="5" id="KW-1185">Reference proteome</keyword>
<protein>
    <recommendedName>
        <fullName evidence="6">Iron dicitrate transport regulator FecR</fullName>
    </recommendedName>
</protein>
<dbReference type="RefSeq" id="WP_094798938.1">
    <property type="nucleotide sequence ID" value="NZ_NEVP01000003.1"/>
</dbReference>
<comment type="caution">
    <text evidence="4">The sequence shown here is derived from an EMBL/GenBank/DDBJ whole genome shotgun (WGS) entry which is preliminary data.</text>
</comment>
<dbReference type="PANTHER" id="PTHR30273">
    <property type="entry name" value="PERIPLASMIC SIGNAL SENSOR AND SIGMA FACTOR ACTIVATOR FECR-RELATED"/>
    <property type="match status" value="1"/>
</dbReference>
<dbReference type="Gene3D" id="2.60.120.1440">
    <property type="match status" value="1"/>
</dbReference>
<sequence>MSGVGRRAAHAAAAGAGAAHAAAAASPTPRIAAAVIEQAATYFVMLQSEPERDAPLMRECGDWRAMHPDHETAWVRVCGLMRLPGANLLHGPSVRVALDDSARRARNRRRELLGLATFAGALGLGGLTGSRPALAQRIHTGTGAQRTLALPEGVTLLLNTRTDLLLYPEGARPRALLLGGEVMVHAQSPFTLMTQAGRIDAADARFGVRDTWAGQSRVAVGRGEIWLQPAQGAGARRVRGGEMTELWSNGVDALRQLSPMADSWAQGVVAAERMPLGELVAELARYRPGLTRCDPEVADLPISGTFPLDRTDEALQMIAQVLRLRLVYRSRYWVTLAAA</sequence>